<dbReference type="EMBL" id="PKPP01006183">
    <property type="protein sequence ID" value="PWA57369.1"/>
    <property type="molecule type" value="Genomic_DNA"/>
</dbReference>
<sequence length="326" mass="36808">MVARDSGTQLFEKAPESRPAIVFSSPVTAQWEEHVHIVSIQLLPLQKATQLNARVWIPYAHRTGRLAHKSGSIHRPPQQIVHLFSSLVPNQMSESKMHGADTLNLYEEKQYCDSEVFLYVILSKDSGTQLFEKAPESRPAIVFPSPVTAQWEEHVHIVSIQLLPLQKATQLKARVWIPYAHRTGRLARKSGSIHRPPQQIVHLFSSLVPNQMSESASTGYWRGNKNHEGLERVYVLMDFEPGTMDNIRSNGEIFRPGNFVFGQSGGEGPIASTGYWRGNKNHEGLQRVYVLMDFEPGTMDSIRSNGEIFRPGNFVFGQRGARNNWA</sequence>
<dbReference type="InterPro" id="IPR036525">
    <property type="entry name" value="Tubulin/FtsZ_GTPase_sf"/>
</dbReference>
<evidence type="ECO:0000313" key="2">
    <source>
        <dbReference type="Proteomes" id="UP000245207"/>
    </source>
</evidence>
<organism evidence="1 2">
    <name type="scientific">Artemisia annua</name>
    <name type="common">Sweet wormwood</name>
    <dbReference type="NCBI Taxonomy" id="35608"/>
    <lineage>
        <taxon>Eukaryota</taxon>
        <taxon>Viridiplantae</taxon>
        <taxon>Streptophyta</taxon>
        <taxon>Embryophyta</taxon>
        <taxon>Tracheophyta</taxon>
        <taxon>Spermatophyta</taxon>
        <taxon>Magnoliopsida</taxon>
        <taxon>eudicotyledons</taxon>
        <taxon>Gunneridae</taxon>
        <taxon>Pentapetalae</taxon>
        <taxon>asterids</taxon>
        <taxon>campanulids</taxon>
        <taxon>Asterales</taxon>
        <taxon>Asteraceae</taxon>
        <taxon>Asteroideae</taxon>
        <taxon>Anthemideae</taxon>
        <taxon>Artemisiinae</taxon>
        <taxon>Artemisia</taxon>
    </lineage>
</organism>
<evidence type="ECO:0000313" key="1">
    <source>
        <dbReference type="EMBL" id="PWA57369.1"/>
    </source>
</evidence>
<proteinExistence type="predicted"/>
<name>A0A2U1M7Y9_ARTAN</name>
<dbReference type="Gene3D" id="3.40.50.1440">
    <property type="entry name" value="Tubulin/FtsZ, GTPase domain"/>
    <property type="match status" value="1"/>
</dbReference>
<keyword evidence="2" id="KW-1185">Reference proteome</keyword>
<dbReference type="PANTHER" id="PTHR36527">
    <property type="entry name" value="OS01G0282866 PROTEIN"/>
    <property type="match status" value="1"/>
</dbReference>
<comment type="caution">
    <text evidence="1">The sequence shown here is derived from an EMBL/GenBank/DDBJ whole genome shotgun (WGS) entry which is preliminary data.</text>
</comment>
<accession>A0A2U1M7Y9</accession>
<dbReference type="Proteomes" id="UP000245207">
    <property type="component" value="Unassembled WGS sequence"/>
</dbReference>
<gene>
    <name evidence="1" type="ORF">CTI12_AA409720</name>
</gene>
<reference evidence="1 2" key="1">
    <citation type="journal article" date="2018" name="Mol. Plant">
        <title>The genome of Artemisia annua provides insight into the evolution of Asteraceae family and artemisinin biosynthesis.</title>
        <authorList>
            <person name="Shen Q."/>
            <person name="Zhang L."/>
            <person name="Liao Z."/>
            <person name="Wang S."/>
            <person name="Yan T."/>
            <person name="Shi P."/>
            <person name="Liu M."/>
            <person name="Fu X."/>
            <person name="Pan Q."/>
            <person name="Wang Y."/>
            <person name="Lv Z."/>
            <person name="Lu X."/>
            <person name="Zhang F."/>
            <person name="Jiang W."/>
            <person name="Ma Y."/>
            <person name="Chen M."/>
            <person name="Hao X."/>
            <person name="Li L."/>
            <person name="Tang Y."/>
            <person name="Lv G."/>
            <person name="Zhou Y."/>
            <person name="Sun X."/>
            <person name="Brodelius P.E."/>
            <person name="Rose J.K.C."/>
            <person name="Tang K."/>
        </authorList>
    </citation>
    <scope>NUCLEOTIDE SEQUENCE [LARGE SCALE GENOMIC DNA]</scope>
    <source>
        <strain evidence="2">cv. Huhao1</strain>
        <tissue evidence="1">Leaf</tissue>
    </source>
</reference>
<dbReference type="STRING" id="35608.A0A2U1M7Y9"/>
<dbReference type="AlphaFoldDB" id="A0A2U1M7Y9"/>
<protein>
    <submittedName>
        <fullName evidence="1">Tubulin beta-2 chain</fullName>
    </submittedName>
</protein>
<dbReference type="PANTHER" id="PTHR36527:SF3">
    <property type="entry name" value="OS01G0282866 PROTEIN"/>
    <property type="match status" value="1"/>
</dbReference>